<keyword evidence="3 7" id="KW-0378">Hydrolase</keyword>
<reference evidence="7 8" key="1">
    <citation type="submission" date="2016-10" db="EMBL/GenBank/DDBJ databases">
        <authorList>
            <person name="de Groot N.N."/>
        </authorList>
    </citation>
    <scope>NUCLEOTIDE SEQUENCE [LARGE SCALE GENOMIC DNA]</scope>
    <source>
        <strain evidence="7 8">DSM 43357</strain>
    </source>
</reference>
<dbReference type="Pfam" id="PF00561">
    <property type="entry name" value="Abhydrolase_1"/>
    <property type="match status" value="1"/>
</dbReference>
<dbReference type="InterPro" id="IPR051601">
    <property type="entry name" value="Serine_prot/Carboxylest_S33"/>
</dbReference>
<feature type="domain" description="AB hydrolase-1" evidence="5">
    <location>
        <begin position="99"/>
        <end position="272"/>
    </location>
</feature>
<evidence type="ECO:0000256" key="1">
    <source>
        <dbReference type="ARBA" id="ARBA00010088"/>
    </source>
</evidence>
<dbReference type="SUPFAM" id="SSF53474">
    <property type="entry name" value="alpha/beta-Hydrolases"/>
    <property type="match status" value="1"/>
</dbReference>
<evidence type="ECO:0000313" key="7">
    <source>
        <dbReference type="EMBL" id="SEN00920.1"/>
    </source>
</evidence>
<organism evidence="7 8">
    <name type="scientific">Nonomuraea pusilla</name>
    <dbReference type="NCBI Taxonomy" id="46177"/>
    <lineage>
        <taxon>Bacteria</taxon>
        <taxon>Bacillati</taxon>
        <taxon>Actinomycetota</taxon>
        <taxon>Actinomycetes</taxon>
        <taxon>Streptosporangiales</taxon>
        <taxon>Streptosporangiaceae</taxon>
        <taxon>Nonomuraea</taxon>
    </lineage>
</organism>
<evidence type="ECO:0000256" key="3">
    <source>
        <dbReference type="ARBA" id="ARBA00022801"/>
    </source>
</evidence>
<accession>A0A1H8D0V8</accession>
<evidence type="ECO:0000256" key="2">
    <source>
        <dbReference type="ARBA" id="ARBA00022729"/>
    </source>
</evidence>
<feature type="chain" id="PRO_5011463003" evidence="4">
    <location>
        <begin position="29"/>
        <end position="501"/>
    </location>
</feature>
<sequence length="501" mass="53557">MLLIKRGTAAAVALTAGIGLGAAAPAQAATPLDRFHHQTITWGACATGPGDQMGEQLDTAGAQCATVLVPMDYRRPEGRTLSIALSRIKAADASRRRGVLLLNPGGPGGSGLSMTLLGTQIPEVAARYDLVGMDPRFVGRSTPISCRWQTDTFLRSAGPDRRTFDKGVRLARELAAGCAKGNLQALPYATTRNTARDMDVIRAALGEQKLSYLGYSYGTYLGATYLQMFGSRADRVVLDSAVDPQVYGPRMFSRAAPAMDAALRRWASWAASHDKEYGLGGTRDAVLATVEKINRHPVKIGGYHVDAQVVPYWLFVRLYSDSPQSYATLAEEARALSRAGETPPPASLKELLDGLFTGAGEASDRAGTAILCGDRAAPRDPETYYRDIQRHRTAEPLFGPLARNITPCAFWPVKPLEEPTRIGNSVPALIVGAAGDPATPYPGQQAMHRALTGSRMITLNGAYRHGVYIADGNTCVDTKVTRYLVDGVLPGKDVTCGRPAA</sequence>
<evidence type="ECO:0000259" key="6">
    <source>
        <dbReference type="Pfam" id="PF08386"/>
    </source>
</evidence>
<gene>
    <name evidence="7" type="ORF">SAMN05660976_06623</name>
</gene>
<dbReference type="InterPro" id="IPR029058">
    <property type="entry name" value="AB_hydrolase_fold"/>
</dbReference>
<proteinExistence type="inferred from homology"/>
<dbReference type="Gene3D" id="3.40.50.1820">
    <property type="entry name" value="alpha/beta hydrolase"/>
    <property type="match status" value="1"/>
</dbReference>
<feature type="signal peptide" evidence="4">
    <location>
        <begin position="1"/>
        <end position="28"/>
    </location>
</feature>
<dbReference type="InterPro" id="IPR013595">
    <property type="entry name" value="Pept_S33_TAP-like_C"/>
</dbReference>
<dbReference type="ESTHER" id="9actn-a0a1h8d0v8">
    <property type="family name" value="Tiancimycin-TnmK-Tripeptidase-HIP"/>
</dbReference>
<evidence type="ECO:0000313" key="8">
    <source>
        <dbReference type="Proteomes" id="UP000198953"/>
    </source>
</evidence>
<dbReference type="RefSeq" id="WP_091104468.1">
    <property type="nucleotide sequence ID" value="NZ_FOBF01000020.1"/>
</dbReference>
<dbReference type="Pfam" id="PF08386">
    <property type="entry name" value="Abhydrolase_4"/>
    <property type="match status" value="1"/>
</dbReference>
<dbReference type="PANTHER" id="PTHR43248">
    <property type="entry name" value="2-SUCCINYL-6-HYDROXY-2,4-CYCLOHEXADIENE-1-CARBOXYLATE SYNTHASE"/>
    <property type="match status" value="1"/>
</dbReference>
<dbReference type="Proteomes" id="UP000198953">
    <property type="component" value="Unassembled WGS sequence"/>
</dbReference>
<dbReference type="STRING" id="46177.SAMN05660976_06623"/>
<protein>
    <submittedName>
        <fullName evidence="7">Alpha/beta hydrolase fold</fullName>
    </submittedName>
</protein>
<keyword evidence="2 4" id="KW-0732">Signal</keyword>
<dbReference type="OrthoDB" id="3930934at2"/>
<dbReference type="AlphaFoldDB" id="A0A1H8D0V8"/>
<dbReference type="GO" id="GO:0016787">
    <property type="term" value="F:hydrolase activity"/>
    <property type="evidence" value="ECO:0007669"/>
    <property type="project" value="UniProtKB-KW"/>
</dbReference>
<evidence type="ECO:0000256" key="4">
    <source>
        <dbReference type="SAM" id="SignalP"/>
    </source>
</evidence>
<dbReference type="EMBL" id="FOBF01000020">
    <property type="protein sequence ID" value="SEN00920.1"/>
    <property type="molecule type" value="Genomic_DNA"/>
</dbReference>
<keyword evidence="8" id="KW-1185">Reference proteome</keyword>
<dbReference type="PANTHER" id="PTHR43248:SF29">
    <property type="entry name" value="TRIPEPTIDYL AMINOPEPTIDASE"/>
    <property type="match status" value="1"/>
</dbReference>
<feature type="domain" description="Peptidase S33 tripeptidyl aminopeptidase-like C-terminal" evidence="6">
    <location>
        <begin position="402"/>
        <end position="496"/>
    </location>
</feature>
<comment type="similarity">
    <text evidence="1">Belongs to the peptidase S33 family.</text>
</comment>
<evidence type="ECO:0000259" key="5">
    <source>
        <dbReference type="Pfam" id="PF00561"/>
    </source>
</evidence>
<name>A0A1H8D0V8_9ACTN</name>
<dbReference type="InterPro" id="IPR000073">
    <property type="entry name" value="AB_hydrolase_1"/>
</dbReference>